<feature type="non-terminal residue" evidence="1">
    <location>
        <position position="30"/>
    </location>
</feature>
<gene>
    <name evidence="1" type="ORF">rCG_37717</name>
</gene>
<proteinExistence type="predicted"/>
<reference evidence="1 2" key="1">
    <citation type="submission" date="2005-09" db="EMBL/GenBank/DDBJ databases">
        <authorList>
            <person name="Mural R.J."/>
            <person name="Li P.W."/>
            <person name="Adams M.D."/>
            <person name="Amanatides P.G."/>
            <person name="Baden-Tillson H."/>
            <person name="Barnstead M."/>
            <person name="Chin S.H."/>
            <person name="Dew I."/>
            <person name="Evans C.A."/>
            <person name="Ferriera S."/>
            <person name="Flanigan M."/>
            <person name="Fosler C."/>
            <person name="Glodek A."/>
            <person name="Gu Z."/>
            <person name="Holt R.A."/>
            <person name="Jennings D."/>
            <person name="Kraft C.L."/>
            <person name="Lu F."/>
            <person name="Nguyen T."/>
            <person name="Nusskern D.R."/>
            <person name="Pfannkoch C.M."/>
            <person name="Sitter C."/>
            <person name="Sutton G.G."/>
            <person name="Venter J.C."/>
            <person name="Wang Z."/>
            <person name="Woodage T."/>
            <person name="Zheng X.H."/>
            <person name="Zhong F."/>
        </authorList>
    </citation>
    <scope>NUCLEOTIDE SEQUENCE [LARGE SCALE GENOMIC DNA]</scope>
    <source>
        <strain>BN</strain>
        <strain evidence="2">Sprague-Dawley</strain>
    </source>
</reference>
<organism evidence="1 2">
    <name type="scientific">Rattus norvegicus</name>
    <name type="common">Rat</name>
    <dbReference type="NCBI Taxonomy" id="10116"/>
    <lineage>
        <taxon>Eukaryota</taxon>
        <taxon>Metazoa</taxon>
        <taxon>Chordata</taxon>
        <taxon>Craniata</taxon>
        <taxon>Vertebrata</taxon>
        <taxon>Euteleostomi</taxon>
        <taxon>Mammalia</taxon>
        <taxon>Eutheria</taxon>
        <taxon>Euarchontoglires</taxon>
        <taxon>Glires</taxon>
        <taxon>Rodentia</taxon>
        <taxon>Myomorpha</taxon>
        <taxon>Muroidea</taxon>
        <taxon>Muridae</taxon>
        <taxon>Murinae</taxon>
        <taxon>Rattus</taxon>
    </lineage>
</organism>
<dbReference type="Proteomes" id="UP000234681">
    <property type="component" value="Chromosome 3"/>
</dbReference>
<sequence length="30" mass="3378">MRELRALGQSVYASQSTVLAKPMFLAQPRK</sequence>
<evidence type="ECO:0000313" key="2">
    <source>
        <dbReference type="Proteomes" id="UP000234681"/>
    </source>
</evidence>
<dbReference type="EMBL" id="CH473983">
    <property type="protein sequence ID" value="EDM00413.1"/>
    <property type="molecule type" value="Genomic_DNA"/>
</dbReference>
<protein>
    <submittedName>
        <fullName evidence="1">RCG37717</fullName>
    </submittedName>
</protein>
<name>A6JF47_RAT</name>
<accession>A6JF47</accession>
<evidence type="ECO:0000313" key="1">
    <source>
        <dbReference type="EMBL" id="EDM00413.1"/>
    </source>
</evidence>
<dbReference type="AlphaFoldDB" id="A6JF47"/>